<protein>
    <submittedName>
        <fullName evidence="2">Putative transposase</fullName>
    </submittedName>
</protein>
<evidence type="ECO:0000313" key="3">
    <source>
        <dbReference type="Proteomes" id="UP000198242"/>
    </source>
</evidence>
<gene>
    <name evidence="2" type="ORF">GA0074695_3274</name>
</gene>
<dbReference type="NCBIfam" id="NF040570">
    <property type="entry name" value="guided_TnpB"/>
    <property type="match status" value="1"/>
</dbReference>
<proteinExistence type="predicted"/>
<name>A0A1C4XGR9_MICVI</name>
<dbReference type="EMBL" id="LT607411">
    <property type="protein sequence ID" value="SCF07391.1"/>
    <property type="molecule type" value="Genomic_DNA"/>
</dbReference>
<accession>A0A1C4XGR9</accession>
<keyword evidence="3" id="KW-1185">Reference proteome</keyword>
<feature type="domain" description="Probable transposase IS891/IS1136/IS1341" evidence="1">
    <location>
        <begin position="213"/>
        <end position="325"/>
    </location>
</feature>
<organism evidence="2 3">
    <name type="scientific">Micromonospora viridifaciens</name>
    <dbReference type="NCBI Taxonomy" id="1881"/>
    <lineage>
        <taxon>Bacteria</taxon>
        <taxon>Bacillati</taxon>
        <taxon>Actinomycetota</taxon>
        <taxon>Actinomycetes</taxon>
        <taxon>Micromonosporales</taxon>
        <taxon>Micromonosporaceae</taxon>
        <taxon>Micromonospora</taxon>
    </lineage>
</organism>
<evidence type="ECO:0000313" key="2">
    <source>
        <dbReference type="EMBL" id="SCF07391.1"/>
    </source>
</evidence>
<dbReference type="InterPro" id="IPR001959">
    <property type="entry name" value="Transposase"/>
</dbReference>
<evidence type="ECO:0000259" key="1">
    <source>
        <dbReference type="Pfam" id="PF01385"/>
    </source>
</evidence>
<sequence>MLARHAGASRFAFNQCLALVKEALDEKRRGGSVVPWSGFDLINAFNSWKTSAAAGRRFVVDAAGSAEVVVTGLSWRAQVCQQVCEEAAVDLGRALTAWADSRGGKRPGRRVGFPTFKRKSRSRPSFRIRCKTSKAGRVSIRVGDPTAGPRSVCLPRIGVLRVREDTRRLRRMIRTDRAHIRYATVSCRAGRWTITVTVEAAGLHPARQHPPRPNSDSSGGWVGVDRGLAALVVAADTSGRQVLRVDDAPRPLRAALPRLRRLSRQVSRKQRGSRNRAEAVARLGRAHHRVANIRRHFLHKVANRLVKTHDRLALEDLHTAGLLRNRRLAAAISDAGWADLARIIDSAAEFVTRRRDRSGWRVAG</sequence>
<dbReference type="Pfam" id="PF01385">
    <property type="entry name" value="OrfB_IS605"/>
    <property type="match status" value="1"/>
</dbReference>
<dbReference type="Proteomes" id="UP000198242">
    <property type="component" value="Chromosome I"/>
</dbReference>
<reference evidence="3" key="1">
    <citation type="submission" date="2016-06" db="EMBL/GenBank/DDBJ databases">
        <authorList>
            <person name="Varghese N."/>
            <person name="Submissions Spin"/>
        </authorList>
    </citation>
    <scope>NUCLEOTIDE SEQUENCE [LARGE SCALE GENOMIC DNA]</scope>
    <source>
        <strain evidence="3">DSM 43909</strain>
    </source>
</reference>
<dbReference type="AlphaFoldDB" id="A0A1C4XGR9"/>